<protein>
    <recommendedName>
        <fullName evidence="5">AMP-dependent synthetase/ligase domain-containing protein</fullName>
    </recommendedName>
</protein>
<accession>A0A5J5F4L5</accession>
<evidence type="ECO:0000313" key="6">
    <source>
        <dbReference type="EMBL" id="KAA8911425.1"/>
    </source>
</evidence>
<dbReference type="SUPFAM" id="SSF56801">
    <property type="entry name" value="Acetyl-CoA synthetase-like"/>
    <property type="match status" value="1"/>
</dbReference>
<keyword evidence="7" id="KW-1185">Reference proteome</keyword>
<evidence type="ECO:0000256" key="1">
    <source>
        <dbReference type="ARBA" id="ARBA00006432"/>
    </source>
</evidence>
<evidence type="ECO:0000256" key="4">
    <source>
        <dbReference type="ARBA" id="ARBA00022840"/>
    </source>
</evidence>
<comment type="similarity">
    <text evidence="1">Belongs to the ATP-dependent AMP-binding enzyme family.</text>
</comment>
<evidence type="ECO:0000256" key="3">
    <source>
        <dbReference type="ARBA" id="ARBA00022741"/>
    </source>
</evidence>
<evidence type="ECO:0000256" key="2">
    <source>
        <dbReference type="ARBA" id="ARBA00022598"/>
    </source>
</evidence>
<keyword evidence="2" id="KW-0436">Ligase</keyword>
<dbReference type="Gene3D" id="3.40.50.980">
    <property type="match status" value="1"/>
</dbReference>
<dbReference type="GO" id="GO:0005811">
    <property type="term" value="C:lipid droplet"/>
    <property type="evidence" value="ECO:0007669"/>
    <property type="project" value="TreeGrafter"/>
</dbReference>
<evidence type="ECO:0000313" key="7">
    <source>
        <dbReference type="Proteomes" id="UP000326924"/>
    </source>
</evidence>
<gene>
    <name evidence="6" type="ORF">FN846DRAFT_1001394</name>
</gene>
<dbReference type="Gene3D" id="3.40.50.12780">
    <property type="entry name" value="N-terminal domain of ligase-like"/>
    <property type="match status" value="1"/>
</dbReference>
<dbReference type="OrthoDB" id="10253869at2759"/>
<dbReference type="GO" id="GO:0005524">
    <property type="term" value="F:ATP binding"/>
    <property type="evidence" value="ECO:0007669"/>
    <property type="project" value="UniProtKB-KW"/>
</dbReference>
<dbReference type="EMBL" id="VXIS01000036">
    <property type="protein sequence ID" value="KAA8911425.1"/>
    <property type="molecule type" value="Genomic_DNA"/>
</dbReference>
<dbReference type="GO" id="GO:0004467">
    <property type="term" value="F:long-chain fatty acid-CoA ligase activity"/>
    <property type="evidence" value="ECO:0007669"/>
    <property type="project" value="TreeGrafter"/>
</dbReference>
<dbReference type="GO" id="GO:0005783">
    <property type="term" value="C:endoplasmic reticulum"/>
    <property type="evidence" value="ECO:0007669"/>
    <property type="project" value="TreeGrafter"/>
</dbReference>
<comment type="caution">
    <text evidence="6">The sequence shown here is derived from an EMBL/GenBank/DDBJ whole genome shotgun (WGS) entry which is preliminary data.</text>
</comment>
<feature type="domain" description="AMP-dependent synthetase/ligase" evidence="5">
    <location>
        <begin position="44"/>
        <end position="189"/>
    </location>
</feature>
<dbReference type="PANTHER" id="PTHR43272">
    <property type="entry name" value="LONG-CHAIN-FATTY-ACID--COA LIGASE"/>
    <property type="match status" value="1"/>
</dbReference>
<dbReference type="GO" id="GO:0035336">
    <property type="term" value="P:long-chain fatty-acyl-CoA metabolic process"/>
    <property type="evidence" value="ECO:0007669"/>
    <property type="project" value="TreeGrafter"/>
</dbReference>
<name>A0A5J5F4L5_9PEZI</name>
<sequence>MTDLIHLLNKNPADHETPIIRYSHQLGAPISQLFGLETPSALFTWAVETHGEKRCLAFRKIIAHVLETRLLGDWKYFTYAEVGRRVREMGAGLTKLLNGRKVQRLHMAAANSANWFMLSHAAAMVSVELICVNPLLSQRELTHTLTHVPATAVFMESRNLSKLLTPLFECPHVKLIIHETTSEVDKDLEQLKRDIKSLMLGLEYRVTIVSIEELCRIGLEVMESCILQKPTDTGRIWGHVYPRTLNEYDLPYSDVLTNGQVAAGIAGMYCALEKDLEPDDTYLSYLPLYSRLEYTLVNVLLISGVTLGFGTQLETFLLSAPYNQKCCPASYGDIQSFRPSIIFGTVPWWNTIHEKLLKALAMRPIEEQNDFWKWLEWKRTTVGGRSAPLVSFFEKWGRIAEIRATFFGERVRWVGVTCSMMTSEKREFLGLVFGGPRAIMVQGWGLLHMSSDVTFMAPHHHTRTGLGRPLPSVELKLVADVNESAEKSRGIYRGRIHIRGTSISLVKTPRYRTGVDVGLTLATQLSSEEEWINTNRVGEWNSHKQSFRVIDNLLEPLGARYLGDYVPVERLEAIYNKITYVRECVVTHSWRCVDLIGIISVNEIALRQFADSLPTVRIEGLPAERLVGYQLLRQAIAGNLRGHGKKSGLVGFELVGGVVLTFDSWGKGFRTSNGIVDRAKVITKYQKQVEEQAQLLAPL</sequence>
<evidence type="ECO:0000259" key="5">
    <source>
        <dbReference type="Pfam" id="PF00501"/>
    </source>
</evidence>
<dbReference type="GO" id="GO:0005886">
    <property type="term" value="C:plasma membrane"/>
    <property type="evidence" value="ECO:0007669"/>
    <property type="project" value="TreeGrafter"/>
</dbReference>
<dbReference type="InterPro" id="IPR000873">
    <property type="entry name" value="AMP-dep_synth/lig_dom"/>
</dbReference>
<keyword evidence="3" id="KW-0547">Nucleotide-binding</keyword>
<dbReference type="InterPro" id="IPR042099">
    <property type="entry name" value="ANL_N_sf"/>
</dbReference>
<dbReference type="PANTHER" id="PTHR43272:SF83">
    <property type="entry name" value="ACYL-COA SYNTHETASE LONG-CHAIN, ISOFORM J"/>
    <property type="match status" value="1"/>
</dbReference>
<dbReference type="AlphaFoldDB" id="A0A5J5F4L5"/>
<organism evidence="6 7">
    <name type="scientific">Sphaerosporella brunnea</name>
    <dbReference type="NCBI Taxonomy" id="1250544"/>
    <lineage>
        <taxon>Eukaryota</taxon>
        <taxon>Fungi</taxon>
        <taxon>Dikarya</taxon>
        <taxon>Ascomycota</taxon>
        <taxon>Pezizomycotina</taxon>
        <taxon>Pezizomycetes</taxon>
        <taxon>Pezizales</taxon>
        <taxon>Pyronemataceae</taxon>
        <taxon>Sphaerosporella</taxon>
    </lineage>
</organism>
<dbReference type="InParanoid" id="A0A5J5F4L5"/>
<proteinExistence type="inferred from homology"/>
<feature type="domain" description="AMP-dependent synthetase/ligase" evidence="5">
    <location>
        <begin position="255"/>
        <end position="503"/>
    </location>
</feature>
<reference evidence="6 7" key="1">
    <citation type="submission" date="2019-09" db="EMBL/GenBank/DDBJ databases">
        <title>Draft genome of the ectomycorrhizal ascomycete Sphaerosporella brunnea.</title>
        <authorList>
            <consortium name="DOE Joint Genome Institute"/>
            <person name="Benucci G.M."/>
            <person name="Marozzi G."/>
            <person name="Antonielli L."/>
            <person name="Sanchez S."/>
            <person name="Marco P."/>
            <person name="Wang X."/>
            <person name="Falini L.B."/>
            <person name="Barry K."/>
            <person name="Haridas S."/>
            <person name="Lipzen A."/>
            <person name="Labutti K."/>
            <person name="Grigoriev I.V."/>
            <person name="Murat C."/>
            <person name="Martin F."/>
            <person name="Albertini E."/>
            <person name="Donnini D."/>
            <person name="Bonito G."/>
        </authorList>
    </citation>
    <scope>NUCLEOTIDE SEQUENCE [LARGE SCALE GENOMIC DNA]</scope>
    <source>
        <strain evidence="6 7">Sb_GMNB300</strain>
    </source>
</reference>
<dbReference type="Pfam" id="PF00501">
    <property type="entry name" value="AMP-binding"/>
    <property type="match status" value="2"/>
</dbReference>
<dbReference type="Proteomes" id="UP000326924">
    <property type="component" value="Unassembled WGS sequence"/>
</dbReference>
<keyword evidence="4" id="KW-0067">ATP-binding</keyword>